<dbReference type="GO" id="GO:0050118">
    <property type="term" value="F:N-acetyldiaminopimelate deacetylase activity"/>
    <property type="evidence" value="ECO:0007669"/>
    <property type="project" value="UniProtKB-ARBA"/>
</dbReference>
<comment type="caution">
    <text evidence="4">The sequence shown here is derived from an EMBL/GenBank/DDBJ whole genome shotgun (WGS) entry which is preliminary data.</text>
</comment>
<dbReference type="InterPro" id="IPR002933">
    <property type="entry name" value="Peptidase_M20"/>
</dbReference>
<dbReference type="Pfam" id="PF01546">
    <property type="entry name" value="Peptidase_M20"/>
    <property type="match status" value="1"/>
</dbReference>
<feature type="binding site" evidence="2">
    <location>
        <position position="151"/>
    </location>
    <ligand>
        <name>Mn(2+)</name>
        <dbReference type="ChEBI" id="CHEBI:29035"/>
        <label>2</label>
    </ligand>
</feature>
<feature type="binding site" evidence="2">
    <location>
        <position position="372"/>
    </location>
    <ligand>
        <name>Mn(2+)</name>
        <dbReference type="ChEBI" id="CHEBI:29035"/>
        <label>2</label>
    </ligand>
</feature>
<dbReference type="PANTHER" id="PTHR11014:SF63">
    <property type="entry name" value="METALLOPEPTIDASE, PUTATIVE (AFU_ORTHOLOGUE AFUA_6G09600)-RELATED"/>
    <property type="match status" value="1"/>
</dbReference>
<evidence type="ECO:0000256" key="2">
    <source>
        <dbReference type="PIRSR" id="PIRSR005962-1"/>
    </source>
</evidence>
<dbReference type="InterPro" id="IPR036264">
    <property type="entry name" value="Bact_exopeptidase_dim_dom"/>
</dbReference>
<proteinExistence type="predicted"/>
<protein>
    <submittedName>
        <fullName evidence="4">Amidohydrolase</fullName>
    </submittedName>
</protein>
<dbReference type="InterPro" id="IPR017439">
    <property type="entry name" value="Amidohydrolase"/>
</dbReference>
<feature type="binding site" evidence="2">
    <location>
        <position position="177"/>
    </location>
    <ligand>
        <name>Mn(2+)</name>
        <dbReference type="ChEBI" id="CHEBI:29035"/>
        <label>2</label>
    </ligand>
</feature>
<feature type="binding site" evidence="2">
    <location>
        <position position="118"/>
    </location>
    <ligand>
        <name>Mn(2+)</name>
        <dbReference type="ChEBI" id="CHEBI:29035"/>
        <label>2</label>
    </ligand>
</feature>
<dbReference type="CDD" id="cd05666">
    <property type="entry name" value="M20_Acy1-like"/>
    <property type="match status" value="1"/>
</dbReference>
<dbReference type="Gene3D" id="3.30.70.360">
    <property type="match status" value="1"/>
</dbReference>
<evidence type="ECO:0000259" key="3">
    <source>
        <dbReference type="Pfam" id="PF07687"/>
    </source>
</evidence>
<feature type="domain" description="Peptidase M20 dimerisation" evidence="3">
    <location>
        <begin position="201"/>
        <end position="291"/>
    </location>
</feature>
<evidence type="ECO:0000313" key="4">
    <source>
        <dbReference type="EMBL" id="KAB0679540.1"/>
    </source>
</evidence>
<dbReference type="AlphaFoldDB" id="A0A7V7TWF1"/>
<feature type="binding site" evidence="2">
    <location>
        <position position="116"/>
    </location>
    <ligand>
        <name>Mn(2+)</name>
        <dbReference type="ChEBI" id="CHEBI:29035"/>
        <label>2</label>
    </ligand>
</feature>
<dbReference type="InterPro" id="IPR011650">
    <property type="entry name" value="Peptidase_M20_dimer"/>
</dbReference>
<dbReference type="PANTHER" id="PTHR11014">
    <property type="entry name" value="PEPTIDASE M20 FAMILY MEMBER"/>
    <property type="match status" value="1"/>
</dbReference>
<dbReference type="SUPFAM" id="SSF53187">
    <property type="entry name" value="Zn-dependent exopeptidases"/>
    <property type="match status" value="1"/>
</dbReference>
<comment type="cofactor">
    <cofactor evidence="2">
        <name>Mn(2+)</name>
        <dbReference type="ChEBI" id="CHEBI:29035"/>
    </cofactor>
    <text evidence="2">The Mn(2+) ion enhances activity.</text>
</comment>
<keyword evidence="5" id="KW-1185">Reference proteome</keyword>
<sequence>MEGTHESGEFVNGGETREGQAAEWREVAAWRHHLHERPELLYETHETAAFVAEKLREFGCERVETGLGRTGVVGLVRGTRGDGPTIALRADMDALPIEEETNLPWRSKTQGMMHACGHDGHTAMLLGAARRLARSPDFRGAVALIFQPAEEGGAGAKAMIDDGLFERFPIEAVYGMHNMPGMAVGTFGTRAGPIMAATDEFNLKIAGRGGHAAIPQLTADPILAGAALVQALQQIASRNADPLASVVVSVTQFHGGFARNVIPETAVVSGTVRTLDEATRTLAERRIRECAAGIGMGHGVEIATEYVRHYPVTRNDAGQVEFCAGVAEKVFGADAVNSDIPPLMGGEDFSFMLNERPGAFVFIGNGASASLHHPAYDFDDTVIPLGVRYWETLVERALG</sequence>
<keyword evidence="1 4" id="KW-0378">Hydrolase</keyword>
<dbReference type="PIRSF" id="PIRSF005962">
    <property type="entry name" value="Pept_M20D_amidohydro"/>
    <property type="match status" value="1"/>
</dbReference>
<keyword evidence="2" id="KW-0479">Metal-binding</keyword>
<dbReference type="EMBL" id="VZDO01000009">
    <property type="protein sequence ID" value="KAB0679540.1"/>
    <property type="molecule type" value="Genomic_DNA"/>
</dbReference>
<dbReference type="FunFam" id="3.30.70.360:FF:000001">
    <property type="entry name" value="N-acetyldiaminopimelate deacetylase"/>
    <property type="match status" value="1"/>
</dbReference>
<accession>A0A7V7TWF1</accession>
<evidence type="ECO:0000256" key="1">
    <source>
        <dbReference type="ARBA" id="ARBA00022801"/>
    </source>
</evidence>
<dbReference type="NCBIfam" id="TIGR01891">
    <property type="entry name" value="amidohydrolases"/>
    <property type="match status" value="1"/>
</dbReference>
<reference evidence="4 5" key="1">
    <citation type="submission" date="2019-09" db="EMBL/GenBank/DDBJ databases">
        <title>YIM 132180 draft genome.</title>
        <authorList>
            <person name="Zhang K."/>
        </authorList>
    </citation>
    <scope>NUCLEOTIDE SEQUENCE [LARGE SCALE GENOMIC DNA]</scope>
    <source>
        <strain evidence="4 5">YIM 132180</strain>
    </source>
</reference>
<name>A0A7V7TWF1_9HYPH</name>
<evidence type="ECO:0000313" key="5">
    <source>
        <dbReference type="Proteomes" id="UP000432089"/>
    </source>
</evidence>
<keyword evidence="2" id="KW-0464">Manganese</keyword>
<dbReference type="SUPFAM" id="SSF55031">
    <property type="entry name" value="Bacterial exopeptidase dimerisation domain"/>
    <property type="match status" value="1"/>
</dbReference>
<dbReference type="Proteomes" id="UP000432089">
    <property type="component" value="Unassembled WGS sequence"/>
</dbReference>
<dbReference type="GO" id="GO:0046872">
    <property type="term" value="F:metal ion binding"/>
    <property type="evidence" value="ECO:0007669"/>
    <property type="project" value="UniProtKB-KW"/>
</dbReference>
<dbReference type="Gene3D" id="3.40.630.10">
    <property type="entry name" value="Zn peptidases"/>
    <property type="match status" value="1"/>
</dbReference>
<organism evidence="4 5">
    <name type="scientific">Plantimonas leprariae</name>
    <dbReference type="NCBI Taxonomy" id="2615207"/>
    <lineage>
        <taxon>Bacteria</taxon>
        <taxon>Pseudomonadati</taxon>
        <taxon>Pseudomonadota</taxon>
        <taxon>Alphaproteobacteria</taxon>
        <taxon>Hyphomicrobiales</taxon>
        <taxon>Aurantimonadaceae</taxon>
        <taxon>Plantimonas</taxon>
    </lineage>
</organism>
<gene>
    <name evidence="4" type="ORF">F6X38_11995</name>
</gene>
<dbReference type="Pfam" id="PF07687">
    <property type="entry name" value="M20_dimer"/>
    <property type="match status" value="1"/>
</dbReference>
<dbReference type="GO" id="GO:0019877">
    <property type="term" value="P:diaminopimelate biosynthetic process"/>
    <property type="evidence" value="ECO:0007669"/>
    <property type="project" value="UniProtKB-ARBA"/>
</dbReference>